<evidence type="ECO:0000313" key="2">
    <source>
        <dbReference type="Proteomes" id="UP000300879"/>
    </source>
</evidence>
<keyword evidence="2" id="KW-1185">Reference proteome</keyword>
<dbReference type="EMBL" id="CP040396">
    <property type="protein sequence ID" value="QCT04053.1"/>
    <property type="molecule type" value="Genomic_DNA"/>
</dbReference>
<dbReference type="KEGG" id="palo:E6C60_3342"/>
<name>A0A4P8XNP0_9BACL</name>
<reference evidence="1 2" key="1">
    <citation type="submission" date="2019-05" db="EMBL/GenBank/DDBJ databases">
        <authorList>
            <person name="Chen C."/>
        </authorList>
    </citation>
    <scope>NUCLEOTIDE SEQUENCE [LARGE SCALE GENOMIC DNA]</scope>
    <source>
        <strain evidence="1 2">HB172198</strain>
    </source>
</reference>
<protein>
    <submittedName>
        <fullName evidence="1">Uncharacterized protein</fullName>
    </submittedName>
</protein>
<accession>A0A4P8XNP0</accession>
<gene>
    <name evidence="1" type="ORF">E6C60_3342</name>
</gene>
<dbReference type="AlphaFoldDB" id="A0A4P8XNP0"/>
<dbReference type="Proteomes" id="UP000300879">
    <property type="component" value="Chromosome"/>
</dbReference>
<evidence type="ECO:0000313" key="1">
    <source>
        <dbReference type="EMBL" id="QCT04053.1"/>
    </source>
</evidence>
<sequence length="42" mass="4901">MAINDMRRMGIILNQCSRMRNMVIHVGSGSYFYINFSQIFKG</sequence>
<organism evidence="1 2">
    <name type="scientific">Paenibacillus algicola</name>
    <dbReference type="NCBI Taxonomy" id="2565926"/>
    <lineage>
        <taxon>Bacteria</taxon>
        <taxon>Bacillati</taxon>
        <taxon>Bacillota</taxon>
        <taxon>Bacilli</taxon>
        <taxon>Bacillales</taxon>
        <taxon>Paenibacillaceae</taxon>
        <taxon>Paenibacillus</taxon>
    </lineage>
</organism>
<proteinExistence type="predicted"/>